<organism evidence="2 3">
    <name type="scientific">Ooceraea biroi</name>
    <name type="common">Clonal raider ant</name>
    <name type="synonym">Cerapachys biroi</name>
    <dbReference type="NCBI Taxonomy" id="2015173"/>
    <lineage>
        <taxon>Eukaryota</taxon>
        <taxon>Metazoa</taxon>
        <taxon>Ecdysozoa</taxon>
        <taxon>Arthropoda</taxon>
        <taxon>Hexapoda</taxon>
        <taxon>Insecta</taxon>
        <taxon>Pterygota</taxon>
        <taxon>Neoptera</taxon>
        <taxon>Endopterygota</taxon>
        <taxon>Hymenoptera</taxon>
        <taxon>Apocrita</taxon>
        <taxon>Aculeata</taxon>
        <taxon>Formicoidea</taxon>
        <taxon>Formicidae</taxon>
        <taxon>Dorylinae</taxon>
        <taxon>Ooceraea</taxon>
    </lineage>
</organism>
<dbReference type="EMBL" id="KK107341">
    <property type="protein sequence ID" value="EZA52435.1"/>
    <property type="molecule type" value="Genomic_DNA"/>
</dbReference>
<feature type="compositionally biased region" description="Polar residues" evidence="1">
    <location>
        <begin position="119"/>
        <end position="128"/>
    </location>
</feature>
<name>A0A026W8Q0_OOCBI</name>
<evidence type="ECO:0000313" key="3">
    <source>
        <dbReference type="Proteomes" id="UP000053097"/>
    </source>
</evidence>
<proteinExistence type="predicted"/>
<dbReference type="AlphaFoldDB" id="A0A026W8Q0"/>
<dbReference type="Proteomes" id="UP000053097">
    <property type="component" value="Unassembled WGS sequence"/>
</dbReference>
<feature type="region of interest" description="Disordered" evidence="1">
    <location>
        <begin position="105"/>
        <end position="128"/>
    </location>
</feature>
<evidence type="ECO:0000256" key="1">
    <source>
        <dbReference type="SAM" id="MobiDB-lite"/>
    </source>
</evidence>
<feature type="compositionally biased region" description="Basic and acidic residues" evidence="1">
    <location>
        <begin position="1"/>
        <end position="26"/>
    </location>
</feature>
<accession>A0A026W8Q0</accession>
<feature type="region of interest" description="Disordered" evidence="1">
    <location>
        <begin position="1"/>
        <end position="79"/>
    </location>
</feature>
<sequence>MRKERRKESGGRTEGRGREREKEKNTKAMGRGYIIPASGPSAFAFENKMRKHGPSLDPSSTRALRGQGRRRGARGAGALGWCSDQRRRRRCRNRRRCNIRRRSCELQPVKGPRPRGRISSANSTNDRS</sequence>
<evidence type="ECO:0000313" key="2">
    <source>
        <dbReference type="EMBL" id="EZA52435.1"/>
    </source>
</evidence>
<reference evidence="2 3" key="1">
    <citation type="journal article" date="2014" name="Curr. Biol.">
        <title>The genome of the clonal raider ant Cerapachys biroi.</title>
        <authorList>
            <person name="Oxley P.R."/>
            <person name="Ji L."/>
            <person name="Fetter-Pruneda I."/>
            <person name="McKenzie S.K."/>
            <person name="Li C."/>
            <person name="Hu H."/>
            <person name="Zhang G."/>
            <person name="Kronauer D.J."/>
        </authorList>
    </citation>
    <scope>NUCLEOTIDE SEQUENCE [LARGE SCALE GENOMIC DNA]</scope>
</reference>
<gene>
    <name evidence="2" type="ORF">X777_08578</name>
</gene>
<protein>
    <submittedName>
        <fullName evidence="2">Uncharacterized protein</fullName>
    </submittedName>
</protein>
<keyword evidence="3" id="KW-1185">Reference proteome</keyword>